<organism evidence="8 9">
    <name type="scientific">Angustibacter luteus</name>
    <dbReference type="NCBI Taxonomy" id="658456"/>
    <lineage>
        <taxon>Bacteria</taxon>
        <taxon>Bacillati</taxon>
        <taxon>Actinomycetota</taxon>
        <taxon>Actinomycetes</taxon>
        <taxon>Kineosporiales</taxon>
        <taxon>Kineosporiaceae</taxon>
    </lineage>
</organism>
<dbReference type="EMBL" id="JBHSRD010000008">
    <property type="protein sequence ID" value="MFC6008942.1"/>
    <property type="molecule type" value="Genomic_DNA"/>
</dbReference>
<keyword evidence="3 8" id="KW-0560">Oxidoreductase</keyword>
<dbReference type="SUPFAM" id="SSF52833">
    <property type="entry name" value="Thioredoxin-like"/>
    <property type="match status" value="1"/>
</dbReference>
<keyword evidence="4" id="KW-1015">Disulfide bond</keyword>
<evidence type="ECO:0000256" key="1">
    <source>
        <dbReference type="ARBA" id="ARBA00022559"/>
    </source>
</evidence>
<dbReference type="Pfam" id="PF08534">
    <property type="entry name" value="Redoxin"/>
    <property type="match status" value="1"/>
</dbReference>
<feature type="domain" description="Redoxin" evidence="7">
    <location>
        <begin position="38"/>
        <end position="187"/>
    </location>
</feature>
<sequence length="197" mass="20639">MATDAGPLPGYEPGQLPAGLPVPPDDGAADHLASCPVPGLALGSTGGGSVDLARLPGRSVVFGYPRTGVPGEAPLVADWDAIPGARGCTPQACDIRDHVGDLLAAGADHVFGLSTQTTAYQQEAVQRLHLPYRLLSDHDLAFTQALRLPTFEAAGQVLLRRLTLVLDDGVVAHAFYPVFPPDSHTAEVLAWLRSNPR</sequence>
<dbReference type="InterPro" id="IPR036249">
    <property type="entry name" value="Thioredoxin-like_sf"/>
</dbReference>
<dbReference type="EC" id="1.11.1.24" evidence="8"/>
<evidence type="ECO:0000256" key="4">
    <source>
        <dbReference type="ARBA" id="ARBA00023157"/>
    </source>
</evidence>
<dbReference type="Proteomes" id="UP001596189">
    <property type="component" value="Unassembled WGS sequence"/>
</dbReference>
<evidence type="ECO:0000256" key="6">
    <source>
        <dbReference type="SAM" id="MobiDB-lite"/>
    </source>
</evidence>
<evidence type="ECO:0000256" key="5">
    <source>
        <dbReference type="ARBA" id="ARBA00023284"/>
    </source>
</evidence>
<dbReference type="PANTHER" id="PTHR42801:SF21">
    <property type="entry name" value="BCPB PROTEIN"/>
    <property type="match status" value="1"/>
</dbReference>
<proteinExistence type="predicted"/>
<dbReference type="PANTHER" id="PTHR42801">
    <property type="entry name" value="THIOREDOXIN-DEPENDENT PEROXIDE REDUCTASE"/>
    <property type="match status" value="1"/>
</dbReference>
<protein>
    <submittedName>
        <fullName evidence="8">Peroxiredoxin</fullName>
        <ecNumber evidence="8">1.11.1.24</ecNumber>
    </submittedName>
</protein>
<keyword evidence="9" id="KW-1185">Reference proteome</keyword>
<keyword evidence="2" id="KW-0049">Antioxidant</keyword>
<dbReference type="RefSeq" id="WP_345717473.1">
    <property type="nucleotide sequence ID" value="NZ_BAABFP010000007.1"/>
</dbReference>
<evidence type="ECO:0000256" key="3">
    <source>
        <dbReference type="ARBA" id="ARBA00023002"/>
    </source>
</evidence>
<evidence type="ECO:0000256" key="2">
    <source>
        <dbReference type="ARBA" id="ARBA00022862"/>
    </source>
</evidence>
<keyword evidence="5" id="KW-0676">Redox-active center</keyword>
<reference evidence="9" key="1">
    <citation type="journal article" date="2019" name="Int. J. Syst. Evol. Microbiol.">
        <title>The Global Catalogue of Microorganisms (GCM) 10K type strain sequencing project: providing services to taxonomists for standard genome sequencing and annotation.</title>
        <authorList>
            <consortium name="The Broad Institute Genomics Platform"/>
            <consortium name="The Broad Institute Genome Sequencing Center for Infectious Disease"/>
            <person name="Wu L."/>
            <person name="Ma J."/>
        </authorList>
    </citation>
    <scope>NUCLEOTIDE SEQUENCE [LARGE SCALE GENOMIC DNA]</scope>
    <source>
        <strain evidence="9">KACC 14249</strain>
    </source>
</reference>
<comment type="caution">
    <text evidence="8">The sequence shown here is derived from an EMBL/GenBank/DDBJ whole genome shotgun (WGS) entry which is preliminary data.</text>
</comment>
<evidence type="ECO:0000313" key="9">
    <source>
        <dbReference type="Proteomes" id="UP001596189"/>
    </source>
</evidence>
<feature type="region of interest" description="Disordered" evidence="6">
    <location>
        <begin position="1"/>
        <end position="29"/>
    </location>
</feature>
<keyword evidence="1 8" id="KW-0575">Peroxidase</keyword>
<evidence type="ECO:0000313" key="8">
    <source>
        <dbReference type="EMBL" id="MFC6008942.1"/>
    </source>
</evidence>
<gene>
    <name evidence="8" type="ORF">ACFQDO_17550</name>
</gene>
<evidence type="ECO:0000259" key="7">
    <source>
        <dbReference type="Pfam" id="PF08534"/>
    </source>
</evidence>
<dbReference type="GO" id="GO:0140824">
    <property type="term" value="F:thioredoxin-dependent peroxiredoxin activity"/>
    <property type="evidence" value="ECO:0007669"/>
    <property type="project" value="UniProtKB-EC"/>
</dbReference>
<dbReference type="CDD" id="cd03017">
    <property type="entry name" value="PRX_BCP"/>
    <property type="match status" value="1"/>
</dbReference>
<dbReference type="InterPro" id="IPR050924">
    <property type="entry name" value="Peroxiredoxin_BCP/PrxQ"/>
</dbReference>
<dbReference type="InterPro" id="IPR013740">
    <property type="entry name" value="Redoxin"/>
</dbReference>
<name>A0ABW1JHV6_9ACTN</name>
<accession>A0ABW1JHV6</accession>
<dbReference type="Gene3D" id="3.40.30.10">
    <property type="entry name" value="Glutaredoxin"/>
    <property type="match status" value="1"/>
</dbReference>